<evidence type="ECO:0000313" key="3">
    <source>
        <dbReference type="Proteomes" id="UP000789706"/>
    </source>
</evidence>
<keyword evidence="3" id="KW-1185">Reference proteome</keyword>
<reference evidence="2" key="1">
    <citation type="submission" date="2021-06" db="EMBL/GenBank/DDBJ databases">
        <authorList>
            <person name="Kallberg Y."/>
            <person name="Tangrot J."/>
            <person name="Rosling A."/>
        </authorList>
    </citation>
    <scope>NUCLEOTIDE SEQUENCE</scope>
    <source>
        <strain evidence="2">AZ414A</strain>
    </source>
</reference>
<name>A0A9N8W1P2_9GLOM</name>
<gene>
    <name evidence="2" type="ORF">DEBURN_LOCUS3302</name>
</gene>
<dbReference type="PANTHER" id="PTHR43591">
    <property type="entry name" value="METHYLTRANSFERASE"/>
    <property type="match status" value="1"/>
</dbReference>
<dbReference type="AlphaFoldDB" id="A0A9N8W1P2"/>
<dbReference type="Pfam" id="PF13649">
    <property type="entry name" value="Methyltransf_25"/>
    <property type="match status" value="1"/>
</dbReference>
<evidence type="ECO:0000259" key="1">
    <source>
        <dbReference type="Pfam" id="PF13649"/>
    </source>
</evidence>
<dbReference type="Proteomes" id="UP000789706">
    <property type="component" value="Unassembled WGS sequence"/>
</dbReference>
<evidence type="ECO:0000313" key="2">
    <source>
        <dbReference type="EMBL" id="CAG8474094.1"/>
    </source>
</evidence>
<comment type="caution">
    <text evidence="2">The sequence shown here is derived from an EMBL/GenBank/DDBJ whole genome shotgun (WGS) entry which is preliminary data.</text>
</comment>
<accession>A0A9N8W1P2</accession>
<feature type="domain" description="Methyltransferase" evidence="1">
    <location>
        <begin position="70"/>
        <end position="159"/>
    </location>
</feature>
<dbReference type="EMBL" id="CAJVPK010000206">
    <property type="protein sequence ID" value="CAG8474094.1"/>
    <property type="molecule type" value="Genomic_DNA"/>
</dbReference>
<dbReference type="GO" id="GO:0008168">
    <property type="term" value="F:methyltransferase activity"/>
    <property type="evidence" value="ECO:0007669"/>
    <property type="project" value="TreeGrafter"/>
</dbReference>
<dbReference type="PANTHER" id="PTHR43591:SF24">
    <property type="entry name" value="2-METHOXY-6-POLYPRENYL-1,4-BENZOQUINOL METHYLASE, MITOCHONDRIAL"/>
    <property type="match status" value="1"/>
</dbReference>
<dbReference type="SUPFAM" id="SSF53335">
    <property type="entry name" value="S-adenosyl-L-methionine-dependent methyltransferases"/>
    <property type="match status" value="1"/>
</dbReference>
<dbReference type="InterPro" id="IPR041698">
    <property type="entry name" value="Methyltransf_25"/>
</dbReference>
<dbReference type="CDD" id="cd02440">
    <property type="entry name" value="AdoMet_MTases"/>
    <property type="match status" value="1"/>
</dbReference>
<dbReference type="Gene3D" id="3.40.50.150">
    <property type="entry name" value="Vaccinia Virus protein VP39"/>
    <property type="match status" value="1"/>
</dbReference>
<sequence length="294" mass="33542">MGNNASRRLMAEKKLRKKKNCGSITSTSNIYIPKESDISRSIAHNIAMNKLFGCAYSSPIEEFLTMTGKILDVGCGSGTWLIEMAHMYPKPEYFGIDLNPCSTIPYPSNIKITKGNLLNLPYDESQFDFVRMSDFVSEFTDNEWEQSIAEMIRVTKPGGWIEFCEADLTSPENAPTFSKFLKSFLECLVLRGVNGAINTKLEYLLYTTKQVDDIQCAVKSVIFGKKGGFIGTTTFDNFASWFNDVCIEMVADHMGITYDEYKKLWAIVENETIIDSVETKFYRFWAQKKRDRFE</sequence>
<dbReference type="OrthoDB" id="2013972at2759"/>
<proteinExistence type="predicted"/>
<organism evidence="2 3">
    <name type="scientific">Diversispora eburnea</name>
    <dbReference type="NCBI Taxonomy" id="1213867"/>
    <lineage>
        <taxon>Eukaryota</taxon>
        <taxon>Fungi</taxon>
        <taxon>Fungi incertae sedis</taxon>
        <taxon>Mucoromycota</taxon>
        <taxon>Glomeromycotina</taxon>
        <taxon>Glomeromycetes</taxon>
        <taxon>Diversisporales</taxon>
        <taxon>Diversisporaceae</taxon>
        <taxon>Diversispora</taxon>
    </lineage>
</organism>
<protein>
    <submittedName>
        <fullName evidence="2">3468_t:CDS:1</fullName>
    </submittedName>
</protein>
<dbReference type="InterPro" id="IPR029063">
    <property type="entry name" value="SAM-dependent_MTases_sf"/>
</dbReference>